<name>A0A0V0HDH2_SOLCH</name>
<reference evidence="1" key="1">
    <citation type="submission" date="2015-12" db="EMBL/GenBank/DDBJ databases">
        <title>Gene expression during late stages of embryo sac development: a critical building block for successful pollen-pistil interactions.</title>
        <authorList>
            <person name="Liu Y."/>
            <person name="Joly V."/>
            <person name="Sabar M."/>
            <person name="Matton D.P."/>
        </authorList>
    </citation>
    <scope>NUCLEOTIDE SEQUENCE</scope>
</reference>
<organism evidence="1">
    <name type="scientific">Solanum chacoense</name>
    <name type="common">Chaco potato</name>
    <dbReference type="NCBI Taxonomy" id="4108"/>
    <lineage>
        <taxon>Eukaryota</taxon>
        <taxon>Viridiplantae</taxon>
        <taxon>Streptophyta</taxon>
        <taxon>Embryophyta</taxon>
        <taxon>Tracheophyta</taxon>
        <taxon>Spermatophyta</taxon>
        <taxon>Magnoliopsida</taxon>
        <taxon>eudicotyledons</taxon>
        <taxon>Gunneridae</taxon>
        <taxon>Pentapetalae</taxon>
        <taxon>asterids</taxon>
        <taxon>lamiids</taxon>
        <taxon>Solanales</taxon>
        <taxon>Solanaceae</taxon>
        <taxon>Solanoideae</taxon>
        <taxon>Solaneae</taxon>
        <taxon>Solanum</taxon>
    </lineage>
</organism>
<accession>A0A0V0HDH2</accession>
<evidence type="ECO:0000313" key="1">
    <source>
        <dbReference type="EMBL" id="JAP18437.1"/>
    </source>
</evidence>
<proteinExistence type="predicted"/>
<dbReference type="EMBL" id="GEDG01021281">
    <property type="protein sequence ID" value="JAP18437.1"/>
    <property type="molecule type" value="Transcribed_RNA"/>
</dbReference>
<protein>
    <submittedName>
        <fullName evidence="1">Putative ovule protein</fullName>
    </submittedName>
</protein>
<sequence>MFSEFHTGLLTYLKFTFGLPKKLTEGTDLSIALSLKYKCQERDSLDKWKNAQKILSFLFEGLCPTYSISPPAYTCVFINQEHMHFVGTKKKVIQSTSATEGAQPLLNRNKKELITTACEQLSST</sequence>
<dbReference type="AlphaFoldDB" id="A0A0V0HDH2"/>